<dbReference type="InterPro" id="IPR023214">
    <property type="entry name" value="HAD_sf"/>
</dbReference>
<feature type="active site" description="Proton donor" evidence="14">
    <location>
        <position position="100"/>
    </location>
</feature>
<dbReference type="GO" id="GO:0006564">
    <property type="term" value="P:L-serine biosynthetic process"/>
    <property type="evidence" value="ECO:0007669"/>
    <property type="project" value="UniProtKB-KW"/>
</dbReference>
<dbReference type="Gene3D" id="3.40.50.1000">
    <property type="entry name" value="HAD superfamily/HAD-like"/>
    <property type="match status" value="1"/>
</dbReference>
<dbReference type="PANTHER" id="PTHR43344:SF2">
    <property type="entry name" value="PHOSPHOSERINE PHOSPHATASE"/>
    <property type="match status" value="1"/>
</dbReference>
<evidence type="ECO:0000256" key="11">
    <source>
        <dbReference type="ARBA" id="ARBA00031693"/>
    </source>
</evidence>
<feature type="active site" description="Nucleophile" evidence="14">
    <location>
        <position position="98"/>
    </location>
</feature>
<dbReference type="RefSeq" id="WP_203414683.1">
    <property type="nucleotide sequence ID" value="NZ_CP060244.1"/>
</dbReference>
<dbReference type="InterPro" id="IPR050582">
    <property type="entry name" value="HAD-like_SerB"/>
</dbReference>
<evidence type="ECO:0000256" key="1">
    <source>
        <dbReference type="ARBA" id="ARBA00001946"/>
    </source>
</evidence>
<keyword evidence="6" id="KW-0028">Amino-acid biosynthesis</keyword>
<dbReference type="AlphaFoldDB" id="A0A7H1NRE7"/>
<evidence type="ECO:0000313" key="16">
    <source>
        <dbReference type="Proteomes" id="UP000516349"/>
    </source>
</evidence>
<dbReference type="InterPro" id="IPR004469">
    <property type="entry name" value="PSP"/>
</dbReference>
<dbReference type="EC" id="3.1.3.3" evidence="4"/>
<comment type="catalytic activity">
    <reaction evidence="13">
        <text>O-phospho-D-serine + H2O = D-serine + phosphate</text>
        <dbReference type="Rhea" id="RHEA:24873"/>
        <dbReference type="ChEBI" id="CHEBI:15377"/>
        <dbReference type="ChEBI" id="CHEBI:35247"/>
        <dbReference type="ChEBI" id="CHEBI:43474"/>
        <dbReference type="ChEBI" id="CHEBI:58680"/>
        <dbReference type="EC" id="3.1.3.3"/>
    </reaction>
</comment>
<dbReference type="Pfam" id="PF12710">
    <property type="entry name" value="HAD"/>
    <property type="match status" value="1"/>
</dbReference>
<dbReference type="KEGG" id="ebla:JGUZn3_11300"/>
<evidence type="ECO:0000256" key="7">
    <source>
        <dbReference type="ARBA" id="ARBA00022723"/>
    </source>
</evidence>
<dbReference type="NCBIfam" id="TIGR00338">
    <property type="entry name" value="serB"/>
    <property type="match status" value="1"/>
</dbReference>
<dbReference type="GO" id="GO:0000287">
    <property type="term" value="F:magnesium ion binding"/>
    <property type="evidence" value="ECO:0007669"/>
    <property type="project" value="TreeGrafter"/>
</dbReference>
<dbReference type="UniPathway" id="UPA00135">
    <property type="reaction ID" value="UER00198"/>
</dbReference>
<keyword evidence="7" id="KW-0479">Metal-binding</keyword>
<sequence>MTQTPTYFLTLVANRAATSLTAAHWALAQEMVKSTTVIPLSEGEAVDIPCTLPVEEDFSLFLAEEAPFNRLRQTLAQQDIDLFLTSAKARQKALLIADMDSTIVSSETLDDLAFEAHKGKEIAAITALSMNGKIDFVQSVEKRVGLLKGVSSHLLETTWQNHIRLNEGAQTLVATMRAHNAYTALISGGFTWFTERVAALCGFDTHRANILGIKNGQLDGTVQHPILDRSAKRTLLGELSVERGLTLTACTCIGDGANDLAMLKECGLGVGFKAKPIIKEAILNQIEKTSLLSLLFMQGYPRAEFVQ</sequence>
<evidence type="ECO:0000256" key="14">
    <source>
        <dbReference type="PIRSR" id="PIRSR604469-1"/>
    </source>
</evidence>
<evidence type="ECO:0000256" key="6">
    <source>
        <dbReference type="ARBA" id="ARBA00022605"/>
    </source>
</evidence>
<dbReference type="InterPro" id="IPR036412">
    <property type="entry name" value="HAD-like_sf"/>
</dbReference>
<gene>
    <name evidence="15" type="ORF">JGUZn3_11300</name>
</gene>
<dbReference type="EMBL" id="CP060244">
    <property type="protein sequence ID" value="QNT78357.1"/>
    <property type="molecule type" value="Genomic_DNA"/>
</dbReference>
<reference evidence="15 16" key="1">
    <citation type="submission" date="2020-08" db="EMBL/GenBank/DDBJ databases">
        <title>Complete genome sequence of Entomobacter blattae G55GP.</title>
        <authorList>
            <person name="Poehlein A."/>
            <person name="Guzman J."/>
            <person name="Daniel R."/>
            <person name="Vilcinskas A."/>
        </authorList>
    </citation>
    <scope>NUCLEOTIDE SEQUENCE [LARGE SCALE GENOMIC DNA]</scope>
    <source>
        <strain evidence="15 16">G55GP</strain>
    </source>
</reference>
<proteinExistence type="inferred from homology"/>
<comment type="pathway">
    <text evidence="2">Amino-acid biosynthesis; L-serine biosynthesis; L-serine from 3-phospho-D-glycerate: step 3/3.</text>
</comment>
<organism evidence="15 16">
    <name type="scientific">Entomobacter blattae</name>
    <dbReference type="NCBI Taxonomy" id="2762277"/>
    <lineage>
        <taxon>Bacteria</taxon>
        <taxon>Pseudomonadati</taxon>
        <taxon>Pseudomonadota</taxon>
        <taxon>Alphaproteobacteria</taxon>
        <taxon>Acetobacterales</taxon>
        <taxon>Acetobacteraceae</taxon>
        <taxon>Entomobacter</taxon>
    </lineage>
</organism>
<dbReference type="NCBIfam" id="TIGR01488">
    <property type="entry name" value="HAD-SF-IB"/>
    <property type="match status" value="1"/>
</dbReference>
<dbReference type="SFLD" id="SFLDG01137">
    <property type="entry name" value="C1.6.1:_Phosphoserine_Phosphat"/>
    <property type="match status" value="1"/>
</dbReference>
<keyword evidence="16" id="KW-1185">Reference proteome</keyword>
<evidence type="ECO:0000256" key="4">
    <source>
        <dbReference type="ARBA" id="ARBA00012640"/>
    </source>
</evidence>
<evidence type="ECO:0000256" key="12">
    <source>
        <dbReference type="ARBA" id="ARBA00048138"/>
    </source>
</evidence>
<comment type="catalytic activity">
    <reaction evidence="12">
        <text>O-phospho-L-serine + H2O = L-serine + phosphate</text>
        <dbReference type="Rhea" id="RHEA:21208"/>
        <dbReference type="ChEBI" id="CHEBI:15377"/>
        <dbReference type="ChEBI" id="CHEBI:33384"/>
        <dbReference type="ChEBI" id="CHEBI:43474"/>
        <dbReference type="ChEBI" id="CHEBI:57524"/>
        <dbReference type="EC" id="3.1.3.3"/>
    </reaction>
</comment>
<comment type="similarity">
    <text evidence="3">Belongs to the HAD-like hydrolase superfamily. SerB family.</text>
</comment>
<dbReference type="SFLD" id="SFLDG01136">
    <property type="entry name" value="C1.6:_Phosphoserine_Phosphatas"/>
    <property type="match status" value="1"/>
</dbReference>
<evidence type="ECO:0000256" key="3">
    <source>
        <dbReference type="ARBA" id="ARBA00009184"/>
    </source>
</evidence>
<evidence type="ECO:0000256" key="2">
    <source>
        <dbReference type="ARBA" id="ARBA00005135"/>
    </source>
</evidence>
<evidence type="ECO:0000256" key="8">
    <source>
        <dbReference type="ARBA" id="ARBA00022801"/>
    </source>
</evidence>
<dbReference type="SFLD" id="SFLDF00029">
    <property type="entry name" value="phosphoserine_phosphatase"/>
    <property type="match status" value="1"/>
</dbReference>
<name>A0A7H1NRE7_9PROT</name>
<evidence type="ECO:0000256" key="9">
    <source>
        <dbReference type="ARBA" id="ARBA00022842"/>
    </source>
</evidence>
<dbReference type="SUPFAM" id="SSF56784">
    <property type="entry name" value="HAD-like"/>
    <property type="match status" value="1"/>
</dbReference>
<keyword evidence="10" id="KW-0718">Serine biosynthesis</keyword>
<dbReference type="SFLD" id="SFLDS00003">
    <property type="entry name" value="Haloacid_Dehalogenase"/>
    <property type="match status" value="1"/>
</dbReference>
<evidence type="ECO:0000256" key="5">
    <source>
        <dbReference type="ARBA" id="ARBA00015196"/>
    </source>
</evidence>
<protein>
    <recommendedName>
        <fullName evidence="5">Phosphoserine phosphatase</fullName>
        <ecNumber evidence="4">3.1.3.3</ecNumber>
    </recommendedName>
    <alternativeName>
        <fullName evidence="11">O-phosphoserine phosphohydrolase</fullName>
    </alternativeName>
</protein>
<evidence type="ECO:0000256" key="10">
    <source>
        <dbReference type="ARBA" id="ARBA00023299"/>
    </source>
</evidence>
<comment type="cofactor">
    <cofactor evidence="1">
        <name>Mg(2+)</name>
        <dbReference type="ChEBI" id="CHEBI:18420"/>
    </cofactor>
</comment>
<keyword evidence="8 15" id="KW-0378">Hydrolase</keyword>
<accession>A0A7H1NRE7</accession>
<dbReference type="GO" id="GO:0005737">
    <property type="term" value="C:cytoplasm"/>
    <property type="evidence" value="ECO:0007669"/>
    <property type="project" value="TreeGrafter"/>
</dbReference>
<dbReference type="PANTHER" id="PTHR43344">
    <property type="entry name" value="PHOSPHOSERINE PHOSPHATASE"/>
    <property type="match status" value="1"/>
</dbReference>
<dbReference type="GO" id="GO:0036424">
    <property type="term" value="F:L-phosphoserine phosphatase activity"/>
    <property type="evidence" value="ECO:0007669"/>
    <property type="project" value="InterPro"/>
</dbReference>
<keyword evidence="9" id="KW-0460">Magnesium</keyword>
<evidence type="ECO:0000256" key="13">
    <source>
        <dbReference type="ARBA" id="ARBA00048523"/>
    </source>
</evidence>
<dbReference type="Proteomes" id="UP000516349">
    <property type="component" value="Chromosome"/>
</dbReference>
<evidence type="ECO:0000313" key="15">
    <source>
        <dbReference type="EMBL" id="QNT78357.1"/>
    </source>
</evidence>